<evidence type="ECO:0000313" key="2">
    <source>
        <dbReference type="EMBL" id="TXF88248.1"/>
    </source>
</evidence>
<feature type="domain" description="N-acetyltransferase" evidence="1">
    <location>
        <begin position="36"/>
        <end position="99"/>
    </location>
</feature>
<comment type="caution">
    <text evidence="2">The sequence shown here is derived from an EMBL/GenBank/DDBJ whole genome shotgun (WGS) entry which is preliminary data.</text>
</comment>
<evidence type="ECO:0000313" key="3">
    <source>
        <dbReference type="Proteomes" id="UP000321907"/>
    </source>
</evidence>
<sequence length="192" mass="21179">MKIQIHVAQPEHAVYAQPICDLMAESAKARGTGIATRKPEYVEEKLKSGKAIVALVDGELAGFSYIETWSHGKYVANSGLIVNPKFRRFGLARKIKAAIFNLSRTKYPDAKIFGITTSLPVMKINSDLGYKPVTFSELTQDDAFWAGCNSCPNVDILNRNERRMCLCTAMMAPSGNEAKQMAIDLSEMIIEG</sequence>
<organism evidence="2 3">
    <name type="scientific">Neolewinella aurantiaca</name>
    <dbReference type="NCBI Taxonomy" id="2602767"/>
    <lineage>
        <taxon>Bacteria</taxon>
        <taxon>Pseudomonadati</taxon>
        <taxon>Bacteroidota</taxon>
        <taxon>Saprospiria</taxon>
        <taxon>Saprospirales</taxon>
        <taxon>Lewinellaceae</taxon>
        <taxon>Neolewinella</taxon>
    </lineage>
</organism>
<dbReference type="GO" id="GO:0016747">
    <property type="term" value="F:acyltransferase activity, transferring groups other than amino-acyl groups"/>
    <property type="evidence" value="ECO:0007669"/>
    <property type="project" value="InterPro"/>
</dbReference>
<proteinExistence type="predicted"/>
<gene>
    <name evidence="2" type="ORF">FUA23_15675</name>
</gene>
<evidence type="ECO:0000259" key="1">
    <source>
        <dbReference type="Pfam" id="PF00583"/>
    </source>
</evidence>
<reference evidence="2 3" key="1">
    <citation type="submission" date="2019-08" db="EMBL/GenBank/DDBJ databases">
        <title>Lewinella sp. strain SSH13 Genome sequencing and assembly.</title>
        <authorList>
            <person name="Kim I."/>
        </authorList>
    </citation>
    <scope>NUCLEOTIDE SEQUENCE [LARGE SCALE GENOMIC DNA]</scope>
    <source>
        <strain evidence="2 3">SSH13</strain>
    </source>
</reference>
<dbReference type="RefSeq" id="WP_147931727.1">
    <property type="nucleotide sequence ID" value="NZ_VOXD01000025.1"/>
</dbReference>
<dbReference type="InterPro" id="IPR000182">
    <property type="entry name" value="GNAT_dom"/>
</dbReference>
<dbReference type="CDD" id="cd04301">
    <property type="entry name" value="NAT_SF"/>
    <property type="match status" value="1"/>
</dbReference>
<protein>
    <submittedName>
        <fullName evidence="2">GNAT family N-acetyltransferase</fullName>
    </submittedName>
</protein>
<keyword evidence="3" id="KW-1185">Reference proteome</keyword>
<dbReference type="Gene3D" id="3.40.630.30">
    <property type="match status" value="1"/>
</dbReference>
<dbReference type="OrthoDB" id="9812988at2"/>
<dbReference type="Proteomes" id="UP000321907">
    <property type="component" value="Unassembled WGS sequence"/>
</dbReference>
<dbReference type="EMBL" id="VOXD01000025">
    <property type="protein sequence ID" value="TXF88248.1"/>
    <property type="molecule type" value="Genomic_DNA"/>
</dbReference>
<dbReference type="SUPFAM" id="SSF55729">
    <property type="entry name" value="Acyl-CoA N-acyltransferases (Nat)"/>
    <property type="match status" value="1"/>
</dbReference>
<accession>A0A5C7FBL1</accession>
<keyword evidence="2" id="KW-0808">Transferase</keyword>
<dbReference type="Pfam" id="PF00583">
    <property type="entry name" value="Acetyltransf_1"/>
    <property type="match status" value="1"/>
</dbReference>
<dbReference type="AlphaFoldDB" id="A0A5C7FBL1"/>
<name>A0A5C7FBL1_9BACT</name>
<dbReference type="InterPro" id="IPR016181">
    <property type="entry name" value="Acyl_CoA_acyltransferase"/>
</dbReference>